<sequence length="95" mass="9830">MTQSSDEPGVSRVDGNRECFWSPTGAFPARMAGVDIEGSVVLSAGPAEELGKSARAEVVVNWATASGRNPLAPLLTGAVAERMPTALFWGSVEGP</sequence>
<evidence type="ECO:0000313" key="2">
    <source>
        <dbReference type="Proteomes" id="UP001444661"/>
    </source>
</evidence>
<comment type="caution">
    <text evidence="1">The sequence shown here is derived from an EMBL/GenBank/DDBJ whole genome shotgun (WGS) entry which is preliminary data.</text>
</comment>
<dbReference type="EMBL" id="JAQQWK010000014">
    <property type="protein sequence ID" value="KAK8016413.1"/>
    <property type="molecule type" value="Genomic_DNA"/>
</dbReference>
<keyword evidence="2" id="KW-1185">Reference proteome</keyword>
<gene>
    <name evidence="1" type="ORF">PG993_014602</name>
</gene>
<dbReference type="Proteomes" id="UP001444661">
    <property type="component" value="Unassembled WGS sequence"/>
</dbReference>
<accession>A0ABR1RQ88</accession>
<protein>
    <submittedName>
        <fullName evidence="1">Uncharacterized protein</fullName>
    </submittedName>
</protein>
<name>A0ABR1RQ88_9PEZI</name>
<proteinExistence type="predicted"/>
<reference evidence="1 2" key="1">
    <citation type="submission" date="2023-01" db="EMBL/GenBank/DDBJ databases">
        <title>Analysis of 21 Apiospora genomes using comparative genomics revels a genus with tremendous synthesis potential of carbohydrate active enzymes and secondary metabolites.</title>
        <authorList>
            <person name="Sorensen T."/>
        </authorList>
    </citation>
    <scope>NUCLEOTIDE SEQUENCE [LARGE SCALE GENOMIC DNA]</scope>
    <source>
        <strain evidence="1 2">CBS 33761</strain>
    </source>
</reference>
<evidence type="ECO:0000313" key="1">
    <source>
        <dbReference type="EMBL" id="KAK8016413.1"/>
    </source>
</evidence>
<organism evidence="1 2">
    <name type="scientific">Apiospora rasikravindrae</name>
    <dbReference type="NCBI Taxonomy" id="990691"/>
    <lineage>
        <taxon>Eukaryota</taxon>
        <taxon>Fungi</taxon>
        <taxon>Dikarya</taxon>
        <taxon>Ascomycota</taxon>
        <taxon>Pezizomycotina</taxon>
        <taxon>Sordariomycetes</taxon>
        <taxon>Xylariomycetidae</taxon>
        <taxon>Amphisphaeriales</taxon>
        <taxon>Apiosporaceae</taxon>
        <taxon>Apiospora</taxon>
    </lineage>
</organism>